<dbReference type="EMBL" id="SPHZ02000008">
    <property type="protein sequence ID" value="KAF0903767.1"/>
    <property type="molecule type" value="Genomic_DNA"/>
</dbReference>
<evidence type="ECO:0000313" key="2">
    <source>
        <dbReference type="EMBL" id="KAF0903766.1"/>
    </source>
</evidence>
<evidence type="ECO:0000313" key="3">
    <source>
        <dbReference type="Proteomes" id="UP000479710"/>
    </source>
</evidence>
<dbReference type="EMBL" id="SPHZ02000008">
    <property type="protein sequence ID" value="KAF0903766.1"/>
    <property type="molecule type" value="Genomic_DNA"/>
</dbReference>
<dbReference type="OrthoDB" id="775260at2759"/>
<sequence>MDDMVEAGMVDELQENFTTTTATKRAAHVGLGKAIGIPALGSYFVVGGCALLLLVAHFGTFVRISLGLLRGFTVKADSIWKTMVCE</sequence>
<protein>
    <submittedName>
        <fullName evidence="2">Uncharacterized protein</fullName>
    </submittedName>
</protein>
<organism evidence="2 3">
    <name type="scientific">Oryza meyeriana var. granulata</name>
    <dbReference type="NCBI Taxonomy" id="110450"/>
    <lineage>
        <taxon>Eukaryota</taxon>
        <taxon>Viridiplantae</taxon>
        <taxon>Streptophyta</taxon>
        <taxon>Embryophyta</taxon>
        <taxon>Tracheophyta</taxon>
        <taxon>Spermatophyta</taxon>
        <taxon>Magnoliopsida</taxon>
        <taxon>Liliopsida</taxon>
        <taxon>Poales</taxon>
        <taxon>Poaceae</taxon>
        <taxon>BOP clade</taxon>
        <taxon>Oryzoideae</taxon>
        <taxon>Oryzeae</taxon>
        <taxon>Oryzinae</taxon>
        <taxon>Oryza</taxon>
        <taxon>Oryza meyeriana</taxon>
    </lineage>
</organism>
<proteinExistence type="predicted"/>
<comment type="caution">
    <text evidence="2">The sequence shown here is derived from an EMBL/GenBank/DDBJ whole genome shotgun (WGS) entry which is preliminary data.</text>
</comment>
<keyword evidence="1" id="KW-0472">Membrane</keyword>
<dbReference type="Proteomes" id="UP000479710">
    <property type="component" value="Unassembled WGS sequence"/>
</dbReference>
<feature type="transmembrane region" description="Helical" evidence="1">
    <location>
        <begin position="40"/>
        <end position="62"/>
    </location>
</feature>
<keyword evidence="1" id="KW-1133">Transmembrane helix</keyword>
<name>A0A6G1CUC1_9ORYZ</name>
<gene>
    <name evidence="2" type="ORF">E2562_029828</name>
</gene>
<accession>A0A6G1CUC1</accession>
<dbReference type="Gene3D" id="1.10.287.890">
    <property type="entry name" value="Crystal structure of tRNA isopentenylpyrophosphate transferase (bh2366) domain"/>
    <property type="match status" value="1"/>
</dbReference>
<reference evidence="2 3" key="1">
    <citation type="submission" date="2019-11" db="EMBL/GenBank/DDBJ databases">
        <title>Whole genome sequence of Oryza granulata.</title>
        <authorList>
            <person name="Li W."/>
        </authorList>
    </citation>
    <scope>NUCLEOTIDE SEQUENCE [LARGE SCALE GENOMIC DNA]</scope>
    <source>
        <strain evidence="3">cv. Menghai</strain>
        <tissue evidence="2">Leaf</tissue>
    </source>
</reference>
<dbReference type="EMBL" id="SPHZ02000008">
    <property type="protein sequence ID" value="KAF0903768.1"/>
    <property type="molecule type" value="Genomic_DNA"/>
</dbReference>
<dbReference type="EMBL" id="SPHZ02000008">
    <property type="protein sequence ID" value="KAF0903765.1"/>
    <property type="molecule type" value="Genomic_DNA"/>
</dbReference>
<dbReference type="AlphaFoldDB" id="A0A6G1CUC1"/>
<evidence type="ECO:0000256" key="1">
    <source>
        <dbReference type="SAM" id="Phobius"/>
    </source>
</evidence>
<keyword evidence="3" id="KW-1185">Reference proteome</keyword>
<keyword evidence="1" id="KW-0812">Transmembrane</keyword>